<evidence type="ECO:0000259" key="5">
    <source>
        <dbReference type="PROSITE" id="PS51041"/>
    </source>
</evidence>
<dbReference type="EMBL" id="JAHRIN010034208">
    <property type="protein sequence ID" value="MEQ2203125.1"/>
    <property type="molecule type" value="Genomic_DNA"/>
</dbReference>
<keyword evidence="7" id="KW-1185">Reference proteome</keyword>
<feature type="region of interest" description="Disordered" evidence="4">
    <location>
        <begin position="346"/>
        <end position="398"/>
    </location>
</feature>
<keyword evidence="3" id="KW-0175">Coiled coil</keyword>
<evidence type="ECO:0000256" key="3">
    <source>
        <dbReference type="SAM" id="Coils"/>
    </source>
</evidence>
<name>A0ABV0R4U1_9TELE</name>
<dbReference type="Pfam" id="PF07546">
    <property type="entry name" value="EMI"/>
    <property type="match status" value="1"/>
</dbReference>
<protein>
    <recommendedName>
        <fullName evidence="5">EMI domain-containing protein</fullName>
    </recommendedName>
</protein>
<feature type="domain" description="EMI" evidence="5">
    <location>
        <begin position="1"/>
        <end position="30"/>
    </location>
</feature>
<reference evidence="6 7" key="1">
    <citation type="submission" date="2021-06" db="EMBL/GenBank/DDBJ databases">
        <authorList>
            <person name="Palmer J.M."/>
        </authorList>
    </citation>
    <scope>NUCLEOTIDE SEQUENCE [LARGE SCALE GENOMIC DNA]</scope>
    <source>
        <strain evidence="6 7">XC_2019</strain>
        <tissue evidence="6">Muscle</tissue>
    </source>
</reference>
<feature type="compositionally biased region" description="Gly residues" evidence="4">
    <location>
        <begin position="215"/>
        <end position="239"/>
    </location>
</feature>
<organism evidence="6 7">
    <name type="scientific">Xenoophorus captivus</name>
    <dbReference type="NCBI Taxonomy" id="1517983"/>
    <lineage>
        <taxon>Eukaryota</taxon>
        <taxon>Metazoa</taxon>
        <taxon>Chordata</taxon>
        <taxon>Craniata</taxon>
        <taxon>Vertebrata</taxon>
        <taxon>Euteleostomi</taxon>
        <taxon>Actinopterygii</taxon>
        <taxon>Neopterygii</taxon>
        <taxon>Teleostei</taxon>
        <taxon>Neoteleostei</taxon>
        <taxon>Acanthomorphata</taxon>
        <taxon>Ovalentaria</taxon>
        <taxon>Atherinomorphae</taxon>
        <taxon>Cyprinodontiformes</taxon>
        <taxon>Goodeidae</taxon>
        <taxon>Xenoophorus</taxon>
    </lineage>
</organism>
<evidence type="ECO:0000313" key="6">
    <source>
        <dbReference type="EMBL" id="MEQ2203125.1"/>
    </source>
</evidence>
<feature type="compositionally biased region" description="Gly residues" evidence="4">
    <location>
        <begin position="44"/>
        <end position="56"/>
    </location>
</feature>
<comment type="caution">
    <text evidence="6">The sequence shown here is derived from an EMBL/GenBank/DDBJ whole genome shotgun (WGS) entry which is preliminary data.</text>
</comment>
<keyword evidence="2" id="KW-1015">Disulfide bond</keyword>
<feature type="coiled-coil region" evidence="3">
    <location>
        <begin position="130"/>
        <end position="206"/>
    </location>
</feature>
<feature type="coiled-coil region" evidence="3">
    <location>
        <begin position="297"/>
        <end position="324"/>
    </location>
</feature>
<gene>
    <name evidence="6" type="ORF">XENOCAPTIV_025105</name>
</gene>
<feature type="compositionally biased region" description="Gly residues" evidence="4">
    <location>
        <begin position="373"/>
        <end position="383"/>
    </location>
</feature>
<feature type="compositionally biased region" description="Gly residues" evidence="4">
    <location>
        <begin position="346"/>
        <end position="366"/>
    </location>
</feature>
<dbReference type="InterPro" id="IPR011489">
    <property type="entry name" value="EMI_domain"/>
</dbReference>
<accession>A0ABV0R4U1</accession>
<proteinExistence type="predicted"/>
<feature type="region of interest" description="Disordered" evidence="4">
    <location>
        <begin position="207"/>
        <end position="239"/>
    </location>
</feature>
<keyword evidence="1" id="KW-0732">Signal</keyword>
<evidence type="ECO:0000256" key="2">
    <source>
        <dbReference type="ARBA" id="ARBA00023157"/>
    </source>
</evidence>
<sequence>MRPRYKVDYKTVTEMEWKCCHGYSGADCTIGPPGGAGTHVSNGVGTGSALGTGQNGGRQDSEEIRKLEEKIQRLTEKLQDFQSTMNEHFRHEPVKPGKNPADAAPPEIKETIHSIQTKLDQLDNRTKAGVEDLRRQQREDQERIRALEKQLNAADVRYQQDIERLQQEVQRSQRCCDSIGDLQSRIGDAENKISSASENINVLLKRLEPSRTGGTNNGGESKGGGLAGGEGSKEGGLTGDGLRNLLEDLELHINSSVHRTEQICSYLEKDLKDYIHKELDDLRTVLSDRFDDRTFRIEDVELEVEQVQKELVDHDKRLSELENSTFEMSRRMEECGCRGHEGGGGGLGGAGEAEGGVVGTSGGKGGAGEDGRGIFGTGGGAEGEGSREGELSGGRENTTKKSLEWRVIANEGQIRHFNTRLKDLSVSGDSLHDRVSPDHLHVVLPASGHFQLRPEP</sequence>
<evidence type="ECO:0000256" key="1">
    <source>
        <dbReference type="ARBA" id="ARBA00022729"/>
    </source>
</evidence>
<dbReference type="PROSITE" id="PS51041">
    <property type="entry name" value="EMI"/>
    <property type="match status" value="1"/>
</dbReference>
<evidence type="ECO:0000313" key="7">
    <source>
        <dbReference type="Proteomes" id="UP001434883"/>
    </source>
</evidence>
<feature type="region of interest" description="Disordered" evidence="4">
    <location>
        <begin position="34"/>
        <end position="61"/>
    </location>
</feature>
<dbReference type="Proteomes" id="UP001434883">
    <property type="component" value="Unassembled WGS sequence"/>
</dbReference>
<evidence type="ECO:0000256" key="4">
    <source>
        <dbReference type="SAM" id="MobiDB-lite"/>
    </source>
</evidence>